<evidence type="ECO:0000313" key="1">
    <source>
        <dbReference type="EMBL" id="GAA1983185.1"/>
    </source>
</evidence>
<sequence length="75" mass="8623">MTTLTAYELKLQPGIVRETMRRGEELAVTYHRKPMAQIIPHDRVQQERAELAALRAEVEELRRRLGIDLTEGVPA</sequence>
<comment type="caution">
    <text evidence="1">The sequence shown here is derived from an EMBL/GenBank/DDBJ whole genome shotgun (WGS) entry which is preliminary data.</text>
</comment>
<proteinExistence type="predicted"/>
<accession>A0ABN2SCA0</accession>
<protein>
    <recommendedName>
        <fullName evidence="3">Antitoxin</fullName>
    </recommendedName>
</protein>
<dbReference type="RefSeq" id="WP_344429006.1">
    <property type="nucleotide sequence ID" value="NZ_BAAANN010000038.1"/>
</dbReference>
<dbReference type="Proteomes" id="UP001501116">
    <property type="component" value="Unassembled WGS sequence"/>
</dbReference>
<gene>
    <name evidence="1" type="ORF">GCM10009754_70350</name>
</gene>
<evidence type="ECO:0000313" key="2">
    <source>
        <dbReference type="Proteomes" id="UP001501116"/>
    </source>
</evidence>
<organism evidence="1 2">
    <name type="scientific">Amycolatopsis minnesotensis</name>
    <dbReference type="NCBI Taxonomy" id="337894"/>
    <lineage>
        <taxon>Bacteria</taxon>
        <taxon>Bacillati</taxon>
        <taxon>Actinomycetota</taxon>
        <taxon>Actinomycetes</taxon>
        <taxon>Pseudonocardiales</taxon>
        <taxon>Pseudonocardiaceae</taxon>
        <taxon>Amycolatopsis</taxon>
    </lineage>
</organism>
<dbReference type="EMBL" id="BAAANN010000038">
    <property type="protein sequence ID" value="GAA1983185.1"/>
    <property type="molecule type" value="Genomic_DNA"/>
</dbReference>
<name>A0ABN2SCA0_9PSEU</name>
<keyword evidence="2" id="KW-1185">Reference proteome</keyword>
<evidence type="ECO:0008006" key="3">
    <source>
        <dbReference type="Google" id="ProtNLM"/>
    </source>
</evidence>
<reference evidence="1 2" key="1">
    <citation type="journal article" date="2019" name="Int. J. Syst. Evol. Microbiol.">
        <title>The Global Catalogue of Microorganisms (GCM) 10K type strain sequencing project: providing services to taxonomists for standard genome sequencing and annotation.</title>
        <authorList>
            <consortium name="The Broad Institute Genomics Platform"/>
            <consortium name="The Broad Institute Genome Sequencing Center for Infectious Disease"/>
            <person name="Wu L."/>
            <person name="Ma J."/>
        </authorList>
    </citation>
    <scope>NUCLEOTIDE SEQUENCE [LARGE SCALE GENOMIC DNA]</scope>
    <source>
        <strain evidence="1 2">JCM 14545</strain>
    </source>
</reference>